<comment type="caution">
    <text evidence="1">The sequence shown here is derived from an EMBL/GenBank/DDBJ whole genome shotgun (WGS) entry which is preliminary data.</text>
</comment>
<gene>
    <name evidence="1" type="ORF">MTCD1_02917</name>
</gene>
<protein>
    <recommendedName>
        <fullName evidence="3">RiboL-PSP-HEPN domain-containing protein</fullName>
    </recommendedName>
</protein>
<dbReference type="EMBL" id="BDQM01000030">
    <property type="protein sequence ID" value="GAW97291.1"/>
    <property type="molecule type" value="Genomic_DNA"/>
</dbReference>
<reference evidence="1 2" key="1">
    <citation type="submission" date="2017-06" db="EMBL/GenBank/DDBJ databases">
        <title>Whole Genome Sequences of Colwellia marinimaniae MTCD1.</title>
        <authorList>
            <person name="Kusumoto H."/>
            <person name="Inoue M."/>
            <person name="Tanikawa K."/>
            <person name="Maeji H."/>
            <person name="Cameron J.H."/>
            <person name="Bartlett D.H."/>
        </authorList>
    </citation>
    <scope>NUCLEOTIDE SEQUENCE [LARGE SCALE GENOMIC DNA]</scope>
    <source>
        <strain evidence="1 2">MTCD1</strain>
    </source>
</reference>
<accession>A0ABQ0MY53</accession>
<evidence type="ECO:0008006" key="3">
    <source>
        <dbReference type="Google" id="ProtNLM"/>
    </source>
</evidence>
<keyword evidence="2" id="KW-1185">Reference proteome</keyword>
<proteinExistence type="predicted"/>
<evidence type="ECO:0000313" key="2">
    <source>
        <dbReference type="Proteomes" id="UP000197068"/>
    </source>
</evidence>
<evidence type="ECO:0000313" key="1">
    <source>
        <dbReference type="EMBL" id="GAW97291.1"/>
    </source>
</evidence>
<sequence>MQKNWKFKFAYSALIMELDSYKAHVKKVDSLLEIERTDFEGQLQSDINQMDELDAKAYVDFMHEEHWELLETLPSIQRKSELISMYTILENGLNQVCKIFQDEIQNPVKLSDLSSHGIIDKSKKYLEKVALIKFPSGAGSDWEEIIFIQQIRNAFVHNEGLVKEGNKKLITYINNSKFFELKADSKLLINKGFSWYCLQVFQDFFTSLFSEIDRSTKI</sequence>
<dbReference type="RefSeq" id="WP_057181413.1">
    <property type="nucleotide sequence ID" value="NZ_BDQM01000030.1"/>
</dbReference>
<organism evidence="1 2">
    <name type="scientific">Colwellia marinimaniae</name>
    <dbReference type="NCBI Taxonomy" id="1513592"/>
    <lineage>
        <taxon>Bacteria</taxon>
        <taxon>Pseudomonadati</taxon>
        <taxon>Pseudomonadota</taxon>
        <taxon>Gammaproteobacteria</taxon>
        <taxon>Alteromonadales</taxon>
        <taxon>Colwelliaceae</taxon>
        <taxon>Colwellia</taxon>
    </lineage>
</organism>
<name>A0ABQ0MY53_9GAMM</name>
<dbReference type="Proteomes" id="UP000197068">
    <property type="component" value="Unassembled WGS sequence"/>
</dbReference>